<reference evidence="2 3" key="1">
    <citation type="submission" date="2014-09" db="EMBL/GenBank/DDBJ databases">
        <title>Draft genome sequence of an obligately methylotrophic methanogen, Methanococcoides methylutens, isolated from marine sediment.</title>
        <authorList>
            <person name="Guan Y."/>
            <person name="Ngugi D.K."/>
            <person name="Blom J."/>
            <person name="Ali S."/>
            <person name="Ferry J.G."/>
            <person name="Stingl U."/>
        </authorList>
    </citation>
    <scope>NUCLEOTIDE SEQUENCE [LARGE SCALE GENOMIC DNA]</scope>
    <source>
        <strain evidence="2 3">DSM 2657</strain>
    </source>
</reference>
<keyword evidence="3" id="KW-1185">Reference proteome</keyword>
<dbReference type="Gene3D" id="3.40.630.30">
    <property type="match status" value="1"/>
</dbReference>
<organism evidence="2 3">
    <name type="scientific">Methanococcoides methylutens</name>
    <dbReference type="NCBI Taxonomy" id="2226"/>
    <lineage>
        <taxon>Archaea</taxon>
        <taxon>Methanobacteriati</taxon>
        <taxon>Methanobacteriota</taxon>
        <taxon>Stenosarchaea group</taxon>
        <taxon>Methanomicrobia</taxon>
        <taxon>Methanosarcinales</taxon>
        <taxon>Methanosarcinaceae</taxon>
        <taxon>Methanococcoides</taxon>
    </lineage>
</organism>
<sequence>MDFEIKQLKLKDEMRWDDFVMKNGSTTFYHQTGWKNAIQDTYNHKPYYLFAENEVGEIAGIFPLFYTNNLFFGKRFVSVAFAPYGGVCADNEIIEKRLIDEAIDLGNKLNVDYCEFRCLDENNTHENMSCSKNCSTFILDISKGHECIWNNMNRNVRNRIRKGLKSNLNYEMDSSLNSLSTFYDLYARSMKRLGTPPHDINLFRNIHKQFPDNVFISKADLGDIPVSSFYLITFKNTLITAWGASLSAYFKLAPNDFMYWNCVKYASENNFRCVDFGRSLNNSGNEVFKTRWGCDVIPLSCYCYPPSKMISPQDKYGKLSKFWTKLPLPLVNKIGPKVRGVVP</sequence>
<gene>
    <name evidence="2" type="ORF">LI82_03740</name>
</gene>
<dbReference type="Pfam" id="PF13480">
    <property type="entry name" value="Acetyltransf_6"/>
    <property type="match status" value="1"/>
</dbReference>
<dbReference type="InterPro" id="IPR038740">
    <property type="entry name" value="BioF2-like_GNAT_dom"/>
</dbReference>
<evidence type="ECO:0000259" key="1">
    <source>
        <dbReference type="Pfam" id="PF13480"/>
    </source>
</evidence>
<dbReference type="EMBL" id="JRHO01000009">
    <property type="protein sequence ID" value="KGK99151.1"/>
    <property type="molecule type" value="Genomic_DNA"/>
</dbReference>
<dbReference type="SUPFAM" id="SSF55729">
    <property type="entry name" value="Acyl-CoA N-acyltransferases (Nat)"/>
    <property type="match status" value="2"/>
</dbReference>
<comment type="caution">
    <text evidence="2">The sequence shown here is derived from an EMBL/GenBank/DDBJ whole genome shotgun (WGS) entry which is preliminary data.</text>
</comment>
<dbReference type="AlphaFoldDB" id="A0A099T4N8"/>
<protein>
    <recommendedName>
        <fullName evidence="1">BioF2-like acetyltransferase domain-containing protein</fullName>
    </recommendedName>
</protein>
<dbReference type="InterPro" id="IPR050644">
    <property type="entry name" value="PG_Glycine_Bridge_Synth"/>
</dbReference>
<dbReference type="RefSeq" id="WP_048193568.1">
    <property type="nucleotide sequence ID" value="NZ_CAAGSM010000002.1"/>
</dbReference>
<dbReference type="OrthoDB" id="135106at2157"/>
<name>A0A099T4N8_METMT</name>
<dbReference type="Proteomes" id="UP000029859">
    <property type="component" value="Unassembled WGS sequence"/>
</dbReference>
<accession>A0A099T4N8</accession>
<evidence type="ECO:0000313" key="3">
    <source>
        <dbReference type="Proteomes" id="UP000029859"/>
    </source>
</evidence>
<proteinExistence type="predicted"/>
<evidence type="ECO:0000313" key="2">
    <source>
        <dbReference type="EMBL" id="KGK99151.1"/>
    </source>
</evidence>
<dbReference type="PANTHER" id="PTHR36174:SF1">
    <property type="entry name" value="LIPID II:GLYCINE GLYCYLTRANSFERASE"/>
    <property type="match status" value="1"/>
</dbReference>
<dbReference type="InterPro" id="IPR016181">
    <property type="entry name" value="Acyl_CoA_acyltransferase"/>
</dbReference>
<feature type="domain" description="BioF2-like acetyltransferase" evidence="1">
    <location>
        <begin position="152"/>
        <end position="289"/>
    </location>
</feature>
<dbReference type="PANTHER" id="PTHR36174">
    <property type="entry name" value="LIPID II:GLYCINE GLYCYLTRANSFERASE"/>
    <property type="match status" value="1"/>
</dbReference>